<dbReference type="SUPFAM" id="SSF55874">
    <property type="entry name" value="ATPase domain of HSP90 chaperone/DNA topoisomerase II/histidine kinase"/>
    <property type="match status" value="1"/>
</dbReference>
<evidence type="ECO:0000313" key="4">
    <source>
        <dbReference type="EMBL" id="NMR77905.1"/>
    </source>
</evidence>
<gene>
    <name evidence="4" type="ORF">HKB35_30465</name>
</gene>
<dbReference type="GO" id="GO:0004673">
    <property type="term" value="F:protein histidine kinase activity"/>
    <property type="evidence" value="ECO:0007669"/>
    <property type="project" value="UniProtKB-EC"/>
</dbReference>
<keyword evidence="4" id="KW-0808">Transferase</keyword>
<organism evidence="4 5">
    <name type="scientific">Vibrio alginolyticus</name>
    <dbReference type="NCBI Taxonomy" id="663"/>
    <lineage>
        <taxon>Bacteria</taxon>
        <taxon>Pseudomonadati</taxon>
        <taxon>Pseudomonadota</taxon>
        <taxon>Gammaproteobacteria</taxon>
        <taxon>Vibrionales</taxon>
        <taxon>Vibrionaceae</taxon>
        <taxon>Vibrio</taxon>
    </lineage>
</organism>
<dbReference type="RefSeq" id="WP_249114500.1">
    <property type="nucleotide sequence ID" value="NZ_JABCMA010001185.1"/>
</dbReference>
<dbReference type="EMBL" id="JABCMA010001185">
    <property type="protein sequence ID" value="NMR77905.1"/>
    <property type="molecule type" value="Genomic_DNA"/>
</dbReference>
<dbReference type="SMART" id="SM00387">
    <property type="entry name" value="HATPase_c"/>
    <property type="match status" value="1"/>
</dbReference>
<feature type="non-terminal residue" evidence="4">
    <location>
        <position position="143"/>
    </location>
</feature>
<keyword evidence="4" id="KW-0418">Kinase</keyword>
<accession>A0A7Y0R2M9</accession>
<dbReference type="InterPro" id="IPR005467">
    <property type="entry name" value="His_kinase_dom"/>
</dbReference>
<dbReference type="PRINTS" id="PR00344">
    <property type="entry name" value="BCTRLSENSOR"/>
</dbReference>
<proteinExistence type="predicted"/>
<evidence type="ECO:0000256" key="1">
    <source>
        <dbReference type="ARBA" id="ARBA00000085"/>
    </source>
</evidence>
<dbReference type="PANTHER" id="PTHR43065:SF42">
    <property type="entry name" value="TWO-COMPONENT SENSOR PPRA"/>
    <property type="match status" value="1"/>
</dbReference>
<reference evidence="4 5" key="1">
    <citation type="submission" date="2020-04" db="EMBL/GenBank/DDBJ databases">
        <title>Whole-genome sequencing of Vibrio spp. from China reveals different genetic environments of blaCTX-M-14 among diverse lineages.</title>
        <authorList>
            <person name="Zheng Z."/>
            <person name="Ye L."/>
            <person name="Chen S."/>
        </authorList>
    </citation>
    <scope>NUCLEOTIDE SEQUENCE [LARGE SCALE GENOMIC DNA]</scope>
    <source>
        <strain evidence="4 5">Vb1636</strain>
    </source>
</reference>
<dbReference type="Gene3D" id="3.30.565.10">
    <property type="entry name" value="Histidine kinase-like ATPase, C-terminal domain"/>
    <property type="match status" value="1"/>
</dbReference>
<feature type="domain" description="Histidine kinase" evidence="3">
    <location>
        <begin position="1"/>
        <end position="143"/>
    </location>
</feature>
<protein>
    <recommendedName>
        <fullName evidence="2">histidine kinase</fullName>
        <ecNumber evidence="2">2.7.13.3</ecNumber>
    </recommendedName>
</protein>
<dbReference type="Proteomes" id="UP000565155">
    <property type="component" value="Unassembled WGS sequence"/>
</dbReference>
<dbReference type="Pfam" id="PF02518">
    <property type="entry name" value="HATPase_c"/>
    <property type="match status" value="1"/>
</dbReference>
<dbReference type="InterPro" id="IPR003594">
    <property type="entry name" value="HATPase_dom"/>
</dbReference>
<dbReference type="InterPro" id="IPR004358">
    <property type="entry name" value="Sig_transdc_His_kin-like_C"/>
</dbReference>
<dbReference type="InterPro" id="IPR036890">
    <property type="entry name" value="HATPase_C_sf"/>
</dbReference>
<sequence length="143" mass="15685">RMASMTSQLKTFAYNKPEKLQALSLTSALEETLRVYQSQLANVDVRVRIPSDLPQIQGEEQRLQQVLGNLISNALDAMQSRDNPQLSIVVTPTNSHVEVVVSDNGCGVALEQLDTIFEPFQTSKKIGEGLGLGLSITANNMRD</sequence>
<dbReference type="EC" id="2.7.13.3" evidence="2"/>
<dbReference type="PROSITE" id="PS50109">
    <property type="entry name" value="HIS_KIN"/>
    <property type="match status" value="1"/>
</dbReference>
<feature type="non-terminal residue" evidence="4">
    <location>
        <position position="1"/>
    </location>
</feature>
<dbReference type="AlphaFoldDB" id="A0A7Y0R2M9"/>
<comment type="catalytic activity">
    <reaction evidence="1">
        <text>ATP + protein L-histidine = ADP + protein N-phospho-L-histidine.</text>
        <dbReference type="EC" id="2.7.13.3"/>
    </reaction>
</comment>
<evidence type="ECO:0000259" key="3">
    <source>
        <dbReference type="PROSITE" id="PS50109"/>
    </source>
</evidence>
<evidence type="ECO:0000256" key="2">
    <source>
        <dbReference type="ARBA" id="ARBA00012438"/>
    </source>
</evidence>
<name>A0A7Y0R2M9_VIBAL</name>
<dbReference type="PANTHER" id="PTHR43065">
    <property type="entry name" value="SENSOR HISTIDINE KINASE"/>
    <property type="match status" value="1"/>
</dbReference>
<comment type="caution">
    <text evidence="4">The sequence shown here is derived from an EMBL/GenBank/DDBJ whole genome shotgun (WGS) entry which is preliminary data.</text>
</comment>
<evidence type="ECO:0000313" key="5">
    <source>
        <dbReference type="Proteomes" id="UP000565155"/>
    </source>
</evidence>